<feature type="compositionally biased region" description="Basic and acidic residues" evidence="3">
    <location>
        <begin position="451"/>
        <end position="460"/>
    </location>
</feature>
<evidence type="ECO:0000313" key="6">
    <source>
        <dbReference type="Proteomes" id="UP000030748"/>
    </source>
</evidence>
<evidence type="ECO:0000256" key="1">
    <source>
        <dbReference type="ARBA" id="ARBA00004123"/>
    </source>
</evidence>
<feature type="region of interest" description="Disordered" evidence="3">
    <location>
        <begin position="302"/>
        <end position="371"/>
    </location>
</feature>
<keyword evidence="6" id="KW-1185">Reference proteome</keyword>
<dbReference type="AlphaFoldDB" id="A0A022RKH5"/>
<evidence type="ECO:0000256" key="4">
    <source>
        <dbReference type="SAM" id="Phobius"/>
    </source>
</evidence>
<feature type="compositionally biased region" description="Basic and acidic residues" evidence="3">
    <location>
        <begin position="317"/>
        <end position="359"/>
    </location>
</feature>
<feature type="compositionally biased region" description="Basic and acidic residues" evidence="3">
    <location>
        <begin position="430"/>
        <end position="439"/>
    </location>
</feature>
<dbReference type="InterPro" id="IPR045138">
    <property type="entry name" value="MeCP2/MBD4"/>
</dbReference>
<feature type="region of interest" description="Disordered" evidence="3">
    <location>
        <begin position="427"/>
        <end position="460"/>
    </location>
</feature>
<keyword evidence="4" id="KW-0812">Transmembrane</keyword>
<evidence type="ECO:0000256" key="3">
    <source>
        <dbReference type="SAM" id="MobiDB-lite"/>
    </source>
</evidence>
<proteinExistence type="predicted"/>
<name>A0A022RKH5_ERYGU</name>
<dbReference type="EMBL" id="KI630391">
    <property type="protein sequence ID" value="EYU40696.1"/>
    <property type="molecule type" value="Genomic_DNA"/>
</dbReference>
<dbReference type="GO" id="GO:0005634">
    <property type="term" value="C:nucleus"/>
    <property type="evidence" value="ECO:0000318"/>
    <property type="project" value="GO_Central"/>
</dbReference>
<comment type="subcellular location">
    <subcellularLocation>
        <location evidence="1">Nucleus</location>
    </subcellularLocation>
</comment>
<dbReference type="PANTHER" id="PTHR15074">
    <property type="entry name" value="METHYL-CPG-BINDING PROTEIN"/>
    <property type="match status" value="1"/>
</dbReference>
<protein>
    <submittedName>
        <fullName evidence="5">Uncharacterized protein</fullName>
    </submittedName>
</protein>
<keyword evidence="2" id="KW-0539">Nucleus</keyword>
<evidence type="ECO:0000256" key="2">
    <source>
        <dbReference type="ARBA" id="ARBA00023242"/>
    </source>
</evidence>
<dbReference type="PANTHER" id="PTHR15074:SF0">
    <property type="entry name" value="METHYL-CPG-BINDING DOMAIN PROTEIN 4-LIKE PROTEIN"/>
    <property type="match status" value="1"/>
</dbReference>
<evidence type="ECO:0000313" key="5">
    <source>
        <dbReference type="EMBL" id="EYU40696.1"/>
    </source>
</evidence>
<feature type="region of interest" description="Disordered" evidence="3">
    <location>
        <begin position="1"/>
        <end position="46"/>
    </location>
</feature>
<dbReference type="Proteomes" id="UP000030748">
    <property type="component" value="Unassembled WGS sequence"/>
</dbReference>
<accession>A0A022RKH5</accession>
<feature type="region of interest" description="Disordered" evidence="3">
    <location>
        <begin position="479"/>
        <end position="508"/>
    </location>
</feature>
<keyword evidence="4" id="KW-0472">Membrane</keyword>
<sequence length="578" mass="65723">MSSSSNGYLLGVWDSPEDDKRNRETINRNFPKAETAKGQFDGIESSGDRQDRIIGIVNDFDGKLCKVKKQKLSYTDTQICSSVSGGDGTKHVFVEKKRVRNRGTKKAEKIIVSPYFMKKSLEDESILKSKEKGRRKDVEINSNQHLISNVSDCDAKKSKQTKKNKKSEINVSPYFINKCSKDENLEVEPGTVTREIDQCPKSKRKKRSEDGVKHLSSDGSVKKTKHKKKEKDVITRSPYFLKKCVVEDDNGHSQVDENLGIDHAILPYSGGAGKKRERKKRKEETITSPYFLKKRVKDETINSQFDGNTETESATVLEERDEKNSDNLTSKRRDGDGNKKENLIDEDVHFPNGSLKEKQQPLANQDGSGVNKLPNLSLDDFFSQFVYKGDKEYGRENMEGDETKIVKDGLCKDDDVVVGSQSALRSSCENMKKDGEKKTRTGRKGVGRKISSVEENDKTKGEIESKKFKAKKVSPYFSSTQLQREQNGDIAVPTNSESQPPKTRRKKARTVTLTAEQKRDEAYEKRSTDNNWIPPRSPFNLLQEDHAFDPWRVLVICMLLNMTTGLQVGYFFLNLFWY</sequence>
<dbReference type="GO" id="GO:0003677">
    <property type="term" value="F:DNA binding"/>
    <property type="evidence" value="ECO:0000318"/>
    <property type="project" value="GO_Central"/>
</dbReference>
<organism evidence="5 6">
    <name type="scientific">Erythranthe guttata</name>
    <name type="common">Yellow monkey flower</name>
    <name type="synonym">Mimulus guttatus</name>
    <dbReference type="NCBI Taxonomy" id="4155"/>
    <lineage>
        <taxon>Eukaryota</taxon>
        <taxon>Viridiplantae</taxon>
        <taxon>Streptophyta</taxon>
        <taxon>Embryophyta</taxon>
        <taxon>Tracheophyta</taxon>
        <taxon>Spermatophyta</taxon>
        <taxon>Magnoliopsida</taxon>
        <taxon>eudicotyledons</taxon>
        <taxon>Gunneridae</taxon>
        <taxon>Pentapetalae</taxon>
        <taxon>asterids</taxon>
        <taxon>lamiids</taxon>
        <taxon>Lamiales</taxon>
        <taxon>Phrymaceae</taxon>
        <taxon>Erythranthe</taxon>
    </lineage>
</organism>
<feature type="compositionally biased region" description="Basic and acidic residues" evidence="3">
    <location>
        <begin position="207"/>
        <end position="216"/>
    </location>
</feature>
<reference evidence="5 6" key="1">
    <citation type="journal article" date="2013" name="Proc. Natl. Acad. Sci. U.S.A.">
        <title>Fine-scale variation in meiotic recombination in Mimulus inferred from population shotgun sequencing.</title>
        <authorList>
            <person name="Hellsten U."/>
            <person name="Wright K.M."/>
            <person name="Jenkins J."/>
            <person name="Shu S."/>
            <person name="Yuan Y."/>
            <person name="Wessler S.R."/>
            <person name="Schmutz J."/>
            <person name="Willis J.H."/>
            <person name="Rokhsar D.S."/>
        </authorList>
    </citation>
    <scope>NUCLEOTIDE SEQUENCE [LARGE SCALE GENOMIC DNA]</scope>
    <source>
        <strain evidence="6">cv. DUN x IM62</strain>
    </source>
</reference>
<dbReference type="Gene3D" id="1.10.340.30">
    <property type="entry name" value="Hypothetical protein, domain 2"/>
    <property type="match status" value="1"/>
</dbReference>
<feature type="transmembrane region" description="Helical" evidence="4">
    <location>
        <begin position="551"/>
        <end position="573"/>
    </location>
</feature>
<dbReference type="STRING" id="4155.A0A022RKH5"/>
<gene>
    <name evidence="5" type="ORF">MIMGU_mgv1a003553mg</name>
</gene>
<feature type="compositionally biased region" description="Polar residues" evidence="3">
    <location>
        <begin position="302"/>
        <end position="314"/>
    </location>
</feature>
<keyword evidence="4" id="KW-1133">Transmembrane helix</keyword>
<feature type="region of interest" description="Disordered" evidence="3">
    <location>
        <begin position="197"/>
        <end position="232"/>
    </location>
</feature>